<dbReference type="Gene3D" id="3.40.640.10">
    <property type="entry name" value="Type I PLP-dependent aspartate aminotransferase-like (Major domain)"/>
    <property type="match status" value="1"/>
</dbReference>
<sequence>MPSFRNELHVNDSEIALALEGEERRQQDGVELIPSENYTYPEVLELLGSVFTNKYSEGYPGRRYYGGQEFTDRIEDLARRRACALFRAEHANVQPLSGSPMNQAVYLGLLKPGDTILAMDLSHGGHLTHGAPVSHMGRLFNFARYKTQPSKGGAIDFDELRATARQVHPKLVLCGYSSYPRDLDYAAFKSIADEVGAITMADVSHYGGLIAGNVLRNPLDAGFDIMTTTSHKTLRGPRGGIILCRRQFAGKIDASVFPGLQGGPHMNVVAATAVTLKKAATSDYQAYARLVMRNAKVLAEALMERGMKLITDGTDNHMMVVDTVASAGLDGGVAEGILDAVGITANKQIIPDDPRPPLKPSGVRLGTPAATTRGMGEPEMQLIAELIAESLRSNGDAEVARRLKATSIEMCRAFPVPGIAPPFRVAEPVN</sequence>
<comment type="caution">
    <text evidence="8">Lacks conserved residue(s) required for the propagation of feature annotation.</text>
</comment>
<evidence type="ECO:0000256" key="1">
    <source>
        <dbReference type="ARBA" id="ARBA00001933"/>
    </source>
</evidence>
<comment type="caution">
    <text evidence="10">The sequence shown here is derived from an EMBL/GenBank/DDBJ whole genome shotgun (WGS) entry which is preliminary data.</text>
</comment>
<gene>
    <name evidence="8" type="primary">glyA</name>
    <name evidence="10" type="ORF">JQ615_17915</name>
</gene>
<dbReference type="CDD" id="cd00378">
    <property type="entry name" value="SHMT"/>
    <property type="match status" value="1"/>
</dbReference>
<comment type="pathway">
    <text evidence="8">One-carbon metabolism; tetrahydrofolate interconversion.</text>
</comment>
<dbReference type="InterPro" id="IPR015422">
    <property type="entry name" value="PyrdxlP-dep_Trfase_small"/>
</dbReference>
<dbReference type="InterPro" id="IPR019798">
    <property type="entry name" value="Ser_HO-MeTrfase_PLP_BS"/>
</dbReference>
<keyword evidence="6 8" id="KW-0808">Transferase</keyword>
<evidence type="ECO:0000259" key="9">
    <source>
        <dbReference type="Pfam" id="PF00464"/>
    </source>
</evidence>
<proteinExistence type="inferred from homology"/>
<keyword evidence="4 8" id="KW-0554">One-carbon metabolism</keyword>
<dbReference type="InterPro" id="IPR015424">
    <property type="entry name" value="PyrdxlP-dep_Trfase"/>
</dbReference>
<dbReference type="Gene3D" id="3.90.1150.10">
    <property type="entry name" value="Aspartate Aminotransferase, domain 1"/>
    <property type="match status" value="1"/>
</dbReference>
<keyword evidence="5 8" id="KW-0028">Amino-acid biosynthesis</keyword>
<dbReference type="RefSeq" id="WP_212493221.1">
    <property type="nucleotide sequence ID" value="NZ_JAFCJH010000017.1"/>
</dbReference>
<organism evidence="10 11">
    <name type="scientific">Bradyrhizobium jicamae</name>
    <dbReference type="NCBI Taxonomy" id="280332"/>
    <lineage>
        <taxon>Bacteria</taxon>
        <taxon>Pseudomonadati</taxon>
        <taxon>Pseudomonadota</taxon>
        <taxon>Alphaproteobacteria</taxon>
        <taxon>Hyphomicrobiales</taxon>
        <taxon>Nitrobacteraceae</taxon>
        <taxon>Bradyrhizobium</taxon>
    </lineage>
</organism>
<comment type="pathway">
    <text evidence="8">Amino-acid biosynthesis; glycine biosynthesis; glycine from L-serine: step 1/1.</text>
</comment>
<evidence type="ECO:0000313" key="11">
    <source>
        <dbReference type="Proteomes" id="UP001315278"/>
    </source>
</evidence>
<dbReference type="PIRSF" id="PIRSF000412">
    <property type="entry name" value="SHMT"/>
    <property type="match status" value="1"/>
</dbReference>
<feature type="binding site" evidence="8">
    <location>
        <position position="121"/>
    </location>
    <ligand>
        <name>(6S)-5,6,7,8-tetrahydrofolate</name>
        <dbReference type="ChEBI" id="CHEBI:57453"/>
    </ligand>
</feature>
<name>A0ABS5FKF9_9BRAD</name>
<dbReference type="Proteomes" id="UP001315278">
    <property type="component" value="Unassembled WGS sequence"/>
</dbReference>
<keyword evidence="7 8" id="KW-0663">Pyridoxal phosphate</keyword>
<dbReference type="InterPro" id="IPR049943">
    <property type="entry name" value="Ser_HO-MeTrfase-like"/>
</dbReference>
<dbReference type="Pfam" id="PF00464">
    <property type="entry name" value="SHMT"/>
    <property type="match status" value="1"/>
</dbReference>
<dbReference type="EC" id="2.1.2.1" evidence="8"/>
<evidence type="ECO:0000256" key="2">
    <source>
        <dbReference type="ARBA" id="ARBA00006376"/>
    </source>
</evidence>
<feature type="modified residue" description="N6-(pyridoxal phosphate)lysine" evidence="8">
    <location>
        <position position="232"/>
    </location>
</feature>
<comment type="similarity">
    <text evidence="2 8">Belongs to the SHMT family.</text>
</comment>
<feature type="site" description="Plays an important role in substrate specificity" evidence="8">
    <location>
        <position position="231"/>
    </location>
</feature>
<evidence type="ECO:0000256" key="6">
    <source>
        <dbReference type="ARBA" id="ARBA00022679"/>
    </source>
</evidence>
<comment type="subunit">
    <text evidence="8">Homodimer.</text>
</comment>
<dbReference type="InterPro" id="IPR015421">
    <property type="entry name" value="PyrdxlP-dep_Trfase_major"/>
</dbReference>
<comment type="catalytic activity">
    <reaction evidence="8">
        <text>(6R)-5,10-methylene-5,6,7,8-tetrahydrofolate + glycine + H2O = (6S)-5,6,7,8-tetrahydrofolate + L-serine</text>
        <dbReference type="Rhea" id="RHEA:15481"/>
        <dbReference type="ChEBI" id="CHEBI:15377"/>
        <dbReference type="ChEBI" id="CHEBI:15636"/>
        <dbReference type="ChEBI" id="CHEBI:33384"/>
        <dbReference type="ChEBI" id="CHEBI:57305"/>
        <dbReference type="ChEBI" id="CHEBI:57453"/>
        <dbReference type="EC" id="2.1.2.1"/>
    </reaction>
</comment>
<evidence type="ECO:0000256" key="8">
    <source>
        <dbReference type="HAMAP-Rule" id="MF_00051"/>
    </source>
</evidence>
<feature type="binding site" evidence="8">
    <location>
        <begin position="125"/>
        <end position="127"/>
    </location>
    <ligand>
        <name>(6S)-5,6,7,8-tetrahydrofolate</name>
        <dbReference type="ChEBI" id="CHEBI:57453"/>
    </ligand>
</feature>
<evidence type="ECO:0000256" key="5">
    <source>
        <dbReference type="ARBA" id="ARBA00022605"/>
    </source>
</evidence>
<keyword evidence="3 8" id="KW-0963">Cytoplasm</keyword>
<dbReference type="PROSITE" id="PS00096">
    <property type="entry name" value="SHMT"/>
    <property type="match status" value="1"/>
</dbReference>
<protein>
    <recommendedName>
        <fullName evidence="8">Serine hydroxymethyltransferase</fullName>
        <shortName evidence="8">SHMT</shortName>
        <shortName evidence="8">Serine methylase</shortName>
        <ecNumber evidence="8">2.1.2.1</ecNumber>
    </recommendedName>
</protein>
<dbReference type="InterPro" id="IPR001085">
    <property type="entry name" value="Ser_HO-MeTrfase"/>
</dbReference>
<dbReference type="PANTHER" id="PTHR11680:SF50">
    <property type="entry name" value="SERINE HYDROXYMETHYLTRANSFERASE"/>
    <property type="match status" value="1"/>
</dbReference>
<evidence type="ECO:0000313" key="10">
    <source>
        <dbReference type="EMBL" id="MBR0797271.1"/>
    </source>
</evidence>
<comment type="cofactor">
    <cofactor evidence="1 8">
        <name>pyridoxal 5'-phosphate</name>
        <dbReference type="ChEBI" id="CHEBI:597326"/>
    </cofactor>
</comment>
<dbReference type="NCBIfam" id="NF000586">
    <property type="entry name" value="PRK00011.1"/>
    <property type="match status" value="1"/>
</dbReference>
<evidence type="ECO:0000256" key="3">
    <source>
        <dbReference type="ARBA" id="ARBA00022490"/>
    </source>
</evidence>
<evidence type="ECO:0000256" key="4">
    <source>
        <dbReference type="ARBA" id="ARBA00022563"/>
    </source>
</evidence>
<comment type="function">
    <text evidence="8">Catalyzes the reversible interconversion of serine and glycine with tetrahydrofolate (THF) serving as the one-carbon carrier. This reaction serves as the major source of one-carbon groups required for the biosynthesis of purines, thymidylate, methionine, and other important biomolecules. Also exhibits THF-independent aldolase activity toward beta-hydroxyamino acids, producing glycine and aldehydes, via a retro-aldol mechanism.</text>
</comment>
<dbReference type="InterPro" id="IPR039429">
    <property type="entry name" value="SHMT-like_dom"/>
</dbReference>
<dbReference type="SUPFAM" id="SSF53383">
    <property type="entry name" value="PLP-dependent transferases"/>
    <property type="match status" value="1"/>
</dbReference>
<dbReference type="EMBL" id="JAFCJH010000017">
    <property type="protein sequence ID" value="MBR0797271.1"/>
    <property type="molecule type" value="Genomic_DNA"/>
</dbReference>
<dbReference type="HAMAP" id="MF_00051">
    <property type="entry name" value="SHMT"/>
    <property type="match status" value="1"/>
</dbReference>
<feature type="domain" description="Serine hydroxymethyltransferase-like" evidence="9">
    <location>
        <begin position="9"/>
        <end position="387"/>
    </location>
</feature>
<dbReference type="PANTHER" id="PTHR11680">
    <property type="entry name" value="SERINE HYDROXYMETHYLTRANSFERASE"/>
    <property type="match status" value="1"/>
</dbReference>
<accession>A0ABS5FKF9</accession>
<keyword evidence="11" id="KW-1185">Reference proteome</keyword>
<reference evidence="11" key="1">
    <citation type="journal article" date="2021" name="ISME J.">
        <title>Evolutionary origin and ecological implication of a unique nif island in free-living Bradyrhizobium lineages.</title>
        <authorList>
            <person name="Tao J."/>
        </authorList>
    </citation>
    <scope>NUCLEOTIDE SEQUENCE [LARGE SCALE GENOMIC DNA]</scope>
    <source>
        <strain evidence="11">SZCCT0434</strain>
    </source>
</reference>
<evidence type="ECO:0000256" key="7">
    <source>
        <dbReference type="ARBA" id="ARBA00022898"/>
    </source>
</evidence>
<comment type="subcellular location">
    <subcellularLocation>
        <location evidence="8">Cytoplasm</location>
    </subcellularLocation>
</comment>